<protein>
    <submittedName>
        <fullName evidence="8">DUF3341 domain-containing protein</fullName>
    </submittedName>
</protein>
<dbReference type="Pfam" id="PF13442">
    <property type="entry name" value="Cytochrome_CBB3"/>
    <property type="match status" value="1"/>
</dbReference>
<dbReference type="PROSITE" id="PS51007">
    <property type="entry name" value="CYTC"/>
    <property type="match status" value="1"/>
</dbReference>
<name>A0ABT0U2R2_9BACT</name>
<feature type="compositionally biased region" description="Acidic residues" evidence="5">
    <location>
        <begin position="383"/>
        <end position="422"/>
    </location>
</feature>
<feature type="region of interest" description="Disordered" evidence="5">
    <location>
        <begin position="308"/>
        <end position="463"/>
    </location>
</feature>
<feature type="compositionally biased region" description="Acidic residues" evidence="5">
    <location>
        <begin position="308"/>
        <end position="375"/>
    </location>
</feature>
<evidence type="ECO:0000256" key="1">
    <source>
        <dbReference type="ARBA" id="ARBA00022617"/>
    </source>
</evidence>
<accession>A0ABT0U2R2</accession>
<evidence type="ECO:0000256" key="2">
    <source>
        <dbReference type="ARBA" id="ARBA00022723"/>
    </source>
</evidence>
<dbReference type="Gene3D" id="1.10.760.10">
    <property type="entry name" value="Cytochrome c-like domain"/>
    <property type="match status" value="1"/>
</dbReference>
<organism evidence="8 9">
    <name type="scientific">Aporhodopirellula aestuarii</name>
    <dbReference type="NCBI Taxonomy" id="2950107"/>
    <lineage>
        <taxon>Bacteria</taxon>
        <taxon>Pseudomonadati</taxon>
        <taxon>Planctomycetota</taxon>
        <taxon>Planctomycetia</taxon>
        <taxon>Pirellulales</taxon>
        <taxon>Pirellulaceae</taxon>
        <taxon>Aporhodopirellula</taxon>
    </lineage>
</organism>
<gene>
    <name evidence="8" type="ORF">NB063_09575</name>
</gene>
<keyword evidence="6" id="KW-1133">Transmembrane helix</keyword>
<dbReference type="PANTHER" id="PTHR40394">
    <property type="entry name" value="LIPOPROTEIN-RELATED"/>
    <property type="match status" value="1"/>
</dbReference>
<feature type="domain" description="Cytochrome c" evidence="7">
    <location>
        <begin position="473"/>
        <end position="567"/>
    </location>
</feature>
<reference evidence="8 9" key="1">
    <citation type="journal article" date="2022" name="Syst. Appl. Microbiol.">
        <title>Rhodopirellula aestuarii sp. nov., a novel member of the genus Rhodopirellula isolated from brackish sediments collected in the Tagus River estuary, Portugal.</title>
        <authorList>
            <person name="Vitorino I.R."/>
            <person name="Klimek D."/>
            <person name="Calusinska M."/>
            <person name="Lobo-da-Cunha A."/>
            <person name="Vasconcelos V."/>
            <person name="Lage O.M."/>
        </authorList>
    </citation>
    <scope>NUCLEOTIDE SEQUENCE [LARGE SCALE GENOMIC DNA]</scope>
    <source>
        <strain evidence="8 9">ICT_H3.1</strain>
    </source>
</reference>
<keyword evidence="1 4" id="KW-0349">Heme</keyword>
<feature type="transmembrane region" description="Helical" evidence="6">
    <location>
        <begin position="66"/>
        <end position="88"/>
    </location>
</feature>
<evidence type="ECO:0000256" key="6">
    <source>
        <dbReference type="SAM" id="Phobius"/>
    </source>
</evidence>
<dbReference type="RefSeq" id="WP_250928496.1">
    <property type="nucleotide sequence ID" value="NZ_JAMQBK010000024.1"/>
</dbReference>
<keyword evidence="6" id="KW-0472">Membrane</keyword>
<dbReference type="Proteomes" id="UP001202961">
    <property type="component" value="Unassembled WGS sequence"/>
</dbReference>
<keyword evidence="3 4" id="KW-0408">Iron</keyword>
<keyword evidence="9" id="KW-1185">Reference proteome</keyword>
<dbReference type="SUPFAM" id="SSF46626">
    <property type="entry name" value="Cytochrome c"/>
    <property type="match status" value="1"/>
</dbReference>
<dbReference type="Pfam" id="PF11821">
    <property type="entry name" value="ActD"/>
    <property type="match status" value="1"/>
</dbReference>
<evidence type="ECO:0000259" key="7">
    <source>
        <dbReference type="PROSITE" id="PS51007"/>
    </source>
</evidence>
<dbReference type="InterPro" id="IPR021776">
    <property type="entry name" value="ActD"/>
</dbReference>
<evidence type="ECO:0000313" key="9">
    <source>
        <dbReference type="Proteomes" id="UP001202961"/>
    </source>
</evidence>
<sequence length="612" mass="65728">MSETKPAPKTVADGNTVHGVVAEFSDVDSLLAACERVRDAGYTKADAFTPFPVHGIDKALGIKPTVLPWIALTAGAIGTCTALTMQIWMNGIDYQYIISGKPYISLPAFIPVSFELTILFASFGTFFGMWALNGLPRFSNPMFTSPRFDRATDDTFFLFLDAKDKRFDEAGAKVLLGDLGGEFVEPVVEDDSPKKIPSFLLIGLALVIAFSMIPALLVARMRVTKSSSPRFHVFPDMDFSPAKDAQQISTLFADGRAMRPDVPGTVNRGELDWDVDFQTGIDMEKLAQIDAPRARQLVAMMQSDTEIGEGDGEVAGEESPAEEAVEEVTEEPQTEEPAAEEPMADEPATEEPAADEPAAEEPAADEPEAEMQEEPESVKEESASEEPTAEETATEEPASEEPAAEAPAEEMAAEEAPAEETPAETAPEEAATPAEAEPPTEKPAAPASLAPASGPTVDTTPWLTENPLTVDAEVLARGQQQFNIYCSVCHGMNGRGNGLVNQRAQQILATTWTPPSSLHDQTLYQDAYPDGKLFSTISNGVRKMPGYAAQIRAKDRWAIVSYVRALQASQNATLDDVPASQRKALQAKQAEVQAELEKAAAKAAADAQQSAT</sequence>
<keyword evidence="6" id="KW-0812">Transmembrane</keyword>
<proteinExistence type="predicted"/>
<comment type="caution">
    <text evidence="8">The sequence shown here is derived from an EMBL/GenBank/DDBJ whole genome shotgun (WGS) entry which is preliminary data.</text>
</comment>
<dbReference type="EMBL" id="JAMQBK010000024">
    <property type="protein sequence ID" value="MCM2370855.1"/>
    <property type="molecule type" value="Genomic_DNA"/>
</dbReference>
<dbReference type="PANTHER" id="PTHR40394:SF2">
    <property type="entry name" value="QUINOL:CYTOCHROME C OXIDOREDUCTASE MEMBRANE PROTEIN"/>
    <property type="match status" value="1"/>
</dbReference>
<feature type="transmembrane region" description="Helical" evidence="6">
    <location>
        <begin position="108"/>
        <end position="132"/>
    </location>
</feature>
<feature type="compositionally biased region" description="Low complexity" evidence="5">
    <location>
        <begin position="423"/>
        <end position="455"/>
    </location>
</feature>
<dbReference type="InterPro" id="IPR009056">
    <property type="entry name" value="Cyt_c-like_dom"/>
</dbReference>
<keyword evidence="2 4" id="KW-0479">Metal-binding</keyword>
<dbReference type="InterPro" id="IPR036909">
    <property type="entry name" value="Cyt_c-like_dom_sf"/>
</dbReference>
<evidence type="ECO:0000256" key="3">
    <source>
        <dbReference type="ARBA" id="ARBA00023004"/>
    </source>
</evidence>
<evidence type="ECO:0000256" key="5">
    <source>
        <dbReference type="SAM" id="MobiDB-lite"/>
    </source>
</evidence>
<feature type="transmembrane region" description="Helical" evidence="6">
    <location>
        <begin position="199"/>
        <end position="219"/>
    </location>
</feature>
<evidence type="ECO:0000313" key="8">
    <source>
        <dbReference type="EMBL" id="MCM2370855.1"/>
    </source>
</evidence>
<evidence type="ECO:0000256" key="4">
    <source>
        <dbReference type="PROSITE-ProRule" id="PRU00433"/>
    </source>
</evidence>